<organism evidence="2 3">
    <name type="scientific">Ficus carica</name>
    <name type="common">Common fig</name>
    <dbReference type="NCBI Taxonomy" id="3494"/>
    <lineage>
        <taxon>Eukaryota</taxon>
        <taxon>Viridiplantae</taxon>
        <taxon>Streptophyta</taxon>
        <taxon>Embryophyta</taxon>
        <taxon>Tracheophyta</taxon>
        <taxon>Spermatophyta</taxon>
        <taxon>Magnoliopsida</taxon>
        <taxon>eudicotyledons</taxon>
        <taxon>Gunneridae</taxon>
        <taxon>Pentapetalae</taxon>
        <taxon>rosids</taxon>
        <taxon>fabids</taxon>
        <taxon>Rosales</taxon>
        <taxon>Moraceae</taxon>
        <taxon>Ficeae</taxon>
        <taxon>Ficus</taxon>
    </lineage>
</organism>
<keyword evidence="3" id="KW-1185">Reference proteome</keyword>
<accession>A0AA88EC05</accession>
<evidence type="ECO:0000313" key="2">
    <source>
        <dbReference type="EMBL" id="GMN69676.1"/>
    </source>
</evidence>
<dbReference type="EMBL" id="BTGU01000906">
    <property type="protein sequence ID" value="GMN69676.1"/>
    <property type="molecule type" value="Genomic_DNA"/>
</dbReference>
<gene>
    <name evidence="2" type="ORF">TIFTF001_038723</name>
</gene>
<evidence type="ECO:0000313" key="3">
    <source>
        <dbReference type="Proteomes" id="UP001187192"/>
    </source>
</evidence>
<feature type="region of interest" description="Disordered" evidence="1">
    <location>
        <begin position="30"/>
        <end position="53"/>
    </location>
</feature>
<reference evidence="2" key="1">
    <citation type="submission" date="2023-07" db="EMBL/GenBank/DDBJ databases">
        <title>draft genome sequence of fig (Ficus carica).</title>
        <authorList>
            <person name="Takahashi T."/>
            <person name="Nishimura K."/>
        </authorList>
    </citation>
    <scope>NUCLEOTIDE SEQUENCE</scope>
</reference>
<evidence type="ECO:0000256" key="1">
    <source>
        <dbReference type="SAM" id="MobiDB-lite"/>
    </source>
</evidence>
<name>A0AA88EC05_FICCA</name>
<sequence>MNESSVIWLELGRKWPKLATSEIRHSDVNAHAHDEWSIEQNERARRDHKRPLSPPKYALGISLSELIAHLKCQDFVTWPKKLPENPARDTTKYYEFHKDHGHQTIDCRALRAEVIELLKKGHL</sequence>
<dbReference type="AlphaFoldDB" id="A0AA88EC05"/>
<dbReference type="Proteomes" id="UP001187192">
    <property type="component" value="Unassembled WGS sequence"/>
</dbReference>
<comment type="caution">
    <text evidence="2">The sequence shown here is derived from an EMBL/GenBank/DDBJ whole genome shotgun (WGS) entry which is preliminary data.</text>
</comment>
<protein>
    <submittedName>
        <fullName evidence="2">Uncharacterized protein</fullName>
    </submittedName>
</protein>
<feature type="compositionally biased region" description="Basic and acidic residues" evidence="1">
    <location>
        <begin position="30"/>
        <end position="45"/>
    </location>
</feature>
<proteinExistence type="predicted"/>